<evidence type="ECO:0008006" key="4">
    <source>
        <dbReference type="Google" id="ProtNLM"/>
    </source>
</evidence>
<proteinExistence type="predicted"/>
<name>A0A173LVM1_9MICO</name>
<accession>A0A173LVM1</accession>
<sequence>MTFWTQNSGDKNPCGISRHKVKFMSEKPSEMFWYNLHTKSVEKGYLSPSSERVGPFETAHEAEHAMEKLRENSERWEAEERAEREGN</sequence>
<gene>
    <name evidence="2" type="ORF">AUMI_14630</name>
</gene>
<organism evidence="2 3">
    <name type="scientific">Aurantimicrobium minutum</name>
    <dbReference type="NCBI Taxonomy" id="708131"/>
    <lineage>
        <taxon>Bacteria</taxon>
        <taxon>Bacillati</taxon>
        <taxon>Actinomycetota</taxon>
        <taxon>Actinomycetes</taxon>
        <taxon>Micrococcales</taxon>
        <taxon>Microbacteriaceae</taxon>
        <taxon>Aurantimicrobium</taxon>
    </lineage>
</organism>
<reference evidence="2 3" key="1">
    <citation type="journal article" date="2016" name="Genome Announc.">
        <title>Complete Genome Sequence of Aurantimicrobium minutum Type Strain KNCT, a Planktonic Ultramicrobacterium Isolated from River Water.</title>
        <authorList>
            <person name="Nakai R."/>
            <person name="Fujisawa T."/>
            <person name="Nakamura Y."/>
            <person name="Nishide H."/>
            <person name="Uchiyama I."/>
            <person name="Baba T."/>
            <person name="Toyoda A."/>
            <person name="Fujiyama A."/>
            <person name="Naganuma T."/>
            <person name="Niki H."/>
        </authorList>
    </citation>
    <scope>NUCLEOTIDE SEQUENCE [LARGE SCALE GENOMIC DNA]</scope>
    <source>
        <strain evidence="2 3">KNC</strain>
    </source>
</reference>
<dbReference type="Proteomes" id="UP000243847">
    <property type="component" value="Chromosome sequence1"/>
</dbReference>
<evidence type="ECO:0000313" key="3">
    <source>
        <dbReference type="Proteomes" id="UP000243847"/>
    </source>
</evidence>
<dbReference type="EMBL" id="AP017457">
    <property type="protein sequence ID" value="BAU99005.1"/>
    <property type="molecule type" value="Genomic_DNA"/>
</dbReference>
<protein>
    <recommendedName>
        <fullName evidence="4">SPOR domain-containing protein</fullName>
    </recommendedName>
</protein>
<dbReference type="AlphaFoldDB" id="A0A173LVM1"/>
<evidence type="ECO:0000256" key="1">
    <source>
        <dbReference type="SAM" id="MobiDB-lite"/>
    </source>
</evidence>
<feature type="region of interest" description="Disordered" evidence="1">
    <location>
        <begin position="60"/>
        <end position="87"/>
    </location>
</feature>
<dbReference type="KEGG" id="amin:AUMI_14630"/>
<evidence type="ECO:0000313" key="2">
    <source>
        <dbReference type="EMBL" id="BAU99005.1"/>
    </source>
</evidence>